<evidence type="ECO:0000313" key="1">
    <source>
        <dbReference type="EMBL" id="CAD6446099.1"/>
    </source>
</evidence>
<dbReference type="Proteomes" id="UP000624404">
    <property type="component" value="Unassembled WGS sequence"/>
</dbReference>
<keyword evidence="2" id="KW-1185">Reference proteome</keyword>
<accession>A0A8H2VWD1</accession>
<evidence type="ECO:0000313" key="2">
    <source>
        <dbReference type="Proteomes" id="UP000624404"/>
    </source>
</evidence>
<organism evidence="1 2">
    <name type="scientific">Sclerotinia trifoliorum</name>
    <dbReference type="NCBI Taxonomy" id="28548"/>
    <lineage>
        <taxon>Eukaryota</taxon>
        <taxon>Fungi</taxon>
        <taxon>Dikarya</taxon>
        <taxon>Ascomycota</taxon>
        <taxon>Pezizomycotina</taxon>
        <taxon>Leotiomycetes</taxon>
        <taxon>Helotiales</taxon>
        <taxon>Sclerotiniaceae</taxon>
        <taxon>Sclerotinia</taxon>
    </lineage>
</organism>
<reference evidence="1" key="1">
    <citation type="submission" date="2020-10" db="EMBL/GenBank/DDBJ databases">
        <authorList>
            <person name="Kusch S."/>
        </authorList>
    </citation>
    <scope>NUCLEOTIDE SEQUENCE</scope>
    <source>
        <strain evidence="1">SwB9</strain>
    </source>
</reference>
<dbReference type="AlphaFoldDB" id="A0A8H2VWD1"/>
<comment type="caution">
    <text evidence="1">The sequence shown here is derived from an EMBL/GenBank/DDBJ whole genome shotgun (WGS) entry which is preliminary data.</text>
</comment>
<dbReference type="EMBL" id="CAJHIA010000017">
    <property type="protein sequence ID" value="CAD6446099.1"/>
    <property type="molecule type" value="Genomic_DNA"/>
</dbReference>
<proteinExistence type="predicted"/>
<protein>
    <submittedName>
        <fullName evidence="1">106c7396-6a64-4e99-b99a-f465c11a58c3</fullName>
    </submittedName>
</protein>
<name>A0A8H2VWD1_9HELO</name>
<gene>
    <name evidence="1" type="ORF">SCLTRI_LOCUS5812</name>
</gene>
<sequence>MNMFLKCLFCCQKSKVRRACCTSALRLKQARLSHTVAILRSTRSFSSEVDNLSMAGAASYGEYRRNFTNTTSVLLRNMLWDWREQMIRFLAKCEDAT</sequence>